<protein>
    <submittedName>
        <fullName evidence="2">Putative salivary lipocalin</fullName>
    </submittedName>
</protein>
<proteinExistence type="evidence at transcript level"/>
<dbReference type="InterPro" id="IPR012674">
    <property type="entry name" value="Calycin"/>
</dbReference>
<dbReference type="Pfam" id="PF02098">
    <property type="entry name" value="His_binding"/>
    <property type="match status" value="1"/>
</dbReference>
<reference evidence="2" key="1">
    <citation type="submission" date="2012-12" db="EMBL/GenBank/DDBJ databases">
        <title>Identification and characterization of a phenylalanine ammonia-lyase gene family in Isatis indigotica Fort.</title>
        <authorList>
            <person name="Liu Q."/>
            <person name="Chen J."/>
            <person name="Zhou X."/>
            <person name="Di P."/>
            <person name="Xiao Y."/>
            <person name="Xuan H."/>
            <person name="Zhang L."/>
            <person name="Chen W."/>
        </authorList>
    </citation>
    <scope>NUCLEOTIDE SEQUENCE</scope>
    <source>
        <tissue evidence="2">Salivary gland</tissue>
    </source>
</reference>
<evidence type="ECO:0000313" key="2">
    <source>
        <dbReference type="EMBL" id="JAA67452.1"/>
    </source>
</evidence>
<keyword evidence="1" id="KW-0732">Signal</keyword>
<dbReference type="AlphaFoldDB" id="A0A0K8R8G1"/>
<dbReference type="EMBL" id="GADI01006356">
    <property type="protein sequence ID" value="JAA67452.1"/>
    <property type="molecule type" value="mRNA"/>
</dbReference>
<evidence type="ECO:0000256" key="1">
    <source>
        <dbReference type="SAM" id="SignalP"/>
    </source>
</evidence>
<name>A0A0K8R8G1_IXORI</name>
<dbReference type="GO" id="GO:0030682">
    <property type="term" value="P:symbiont-mediated perturbation of host defenses"/>
    <property type="evidence" value="ECO:0007669"/>
    <property type="project" value="InterPro"/>
</dbReference>
<dbReference type="InterPro" id="IPR002970">
    <property type="entry name" value="Tick_his-bd"/>
</dbReference>
<dbReference type="GO" id="GO:0043176">
    <property type="term" value="F:amine binding"/>
    <property type="evidence" value="ECO:0007669"/>
    <property type="project" value="InterPro"/>
</dbReference>
<accession>A0A0K8R8G1</accession>
<feature type="signal peptide" evidence="1">
    <location>
        <begin position="1"/>
        <end position="24"/>
    </location>
</feature>
<organism evidence="2">
    <name type="scientific">Ixodes ricinus</name>
    <name type="common">Common tick</name>
    <name type="synonym">Acarus ricinus</name>
    <dbReference type="NCBI Taxonomy" id="34613"/>
    <lineage>
        <taxon>Eukaryota</taxon>
        <taxon>Metazoa</taxon>
        <taxon>Ecdysozoa</taxon>
        <taxon>Arthropoda</taxon>
        <taxon>Chelicerata</taxon>
        <taxon>Arachnida</taxon>
        <taxon>Acari</taxon>
        <taxon>Parasitiformes</taxon>
        <taxon>Ixodida</taxon>
        <taxon>Ixodoidea</taxon>
        <taxon>Ixodidae</taxon>
        <taxon>Ixodinae</taxon>
        <taxon>Ixodes</taxon>
    </lineage>
</organism>
<dbReference type="Gene3D" id="2.40.128.20">
    <property type="match status" value="1"/>
</dbReference>
<dbReference type="SUPFAM" id="SSF50814">
    <property type="entry name" value="Lipocalins"/>
    <property type="match status" value="1"/>
</dbReference>
<feature type="chain" id="PRO_5005516525" evidence="1">
    <location>
        <begin position="25"/>
        <end position="187"/>
    </location>
</feature>
<sequence>MARQLLTVCCVIIGVIILLPEAHSRVHQTIYDAKRELSLQKRYHLQYRSYRNDHAVQGADHCVSLLVMHSAFGVSDAILYYKQTLQSEMKNKQVKIRAHKAPSSHSIVENMMRITEENTGRQLYDQTLQYSDYGNCRVLVEQFSSSRQCSLWLSPERRRGRIPTACSQAYTDICGELRHQIDDGRCP</sequence>